<dbReference type="AlphaFoldDB" id="A0A4R1QBQ3"/>
<sequence length="45" mass="5400">MTVASDRHHLLLVNHVFHLNQEGFSMTTLELRLQIWIPQNRRLFS</sequence>
<reference evidence="1 2" key="1">
    <citation type="submission" date="2019-03" db="EMBL/GenBank/DDBJ databases">
        <title>Genomic Encyclopedia of Type Strains, Phase IV (KMG-IV): sequencing the most valuable type-strain genomes for metagenomic binning, comparative biology and taxonomic classification.</title>
        <authorList>
            <person name="Goeker M."/>
        </authorList>
    </citation>
    <scope>NUCLEOTIDE SEQUENCE [LARGE SCALE GENOMIC DNA]</scope>
    <source>
        <strain evidence="1 2">DSM 24979</strain>
    </source>
</reference>
<organism evidence="1 2">
    <name type="scientific">Thermolongibacillus altinsuensis</name>
    <dbReference type="NCBI Taxonomy" id="575256"/>
    <lineage>
        <taxon>Bacteria</taxon>
        <taxon>Bacillati</taxon>
        <taxon>Bacillota</taxon>
        <taxon>Bacilli</taxon>
        <taxon>Bacillales</taxon>
        <taxon>Anoxybacillaceae</taxon>
        <taxon>Thermolongibacillus</taxon>
    </lineage>
</organism>
<protein>
    <submittedName>
        <fullName evidence="1">Uncharacterized protein</fullName>
    </submittedName>
</protein>
<evidence type="ECO:0000313" key="1">
    <source>
        <dbReference type="EMBL" id="TCL44278.1"/>
    </source>
</evidence>
<comment type="caution">
    <text evidence="1">The sequence shown here is derived from an EMBL/GenBank/DDBJ whole genome shotgun (WGS) entry which is preliminary data.</text>
</comment>
<proteinExistence type="predicted"/>
<evidence type="ECO:0000313" key="2">
    <source>
        <dbReference type="Proteomes" id="UP000295658"/>
    </source>
</evidence>
<accession>A0A4R1QBQ3</accession>
<gene>
    <name evidence="1" type="ORF">EDD69_1244</name>
</gene>
<dbReference type="Proteomes" id="UP000295658">
    <property type="component" value="Unassembled WGS sequence"/>
</dbReference>
<keyword evidence="2" id="KW-1185">Reference proteome</keyword>
<dbReference type="EMBL" id="SLUL01000024">
    <property type="protein sequence ID" value="TCL44278.1"/>
    <property type="molecule type" value="Genomic_DNA"/>
</dbReference>
<name>A0A4R1QBQ3_9BACL</name>